<dbReference type="Proteomes" id="UP000220527">
    <property type="component" value="Unassembled WGS sequence"/>
</dbReference>
<evidence type="ECO:0000313" key="2">
    <source>
        <dbReference type="Proteomes" id="UP000220527"/>
    </source>
</evidence>
<comment type="caution">
    <text evidence="1">The sequence shown here is derived from an EMBL/GenBank/DDBJ whole genome shotgun (WGS) entry which is preliminary data.</text>
</comment>
<name>A0A2A6RPR5_9CHLR</name>
<reference evidence="2" key="1">
    <citation type="submission" date="2017-08" db="EMBL/GenBank/DDBJ databases">
        <authorList>
            <person name="Grouzdev D.S."/>
            <person name="Gaisin V.A."/>
            <person name="Rysina M.S."/>
            <person name="Gorlenko V.M."/>
        </authorList>
    </citation>
    <scope>NUCLEOTIDE SEQUENCE [LARGE SCALE GENOMIC DNA]</scope>
    <source>
        <strain evidence="2">Kir15-3F</strain>
    </source>
</reference>
<dbReference type="OrthoDB" id="9838582at2"/>
<evidence type="ECO:0000313" key="1">
    <source>
        <dbReference type="EMBL" id="PDW05052.1"/>
    </source>
</evidence>
<protein>
    <submittedName>
        <fullName evidence="1">Uncharacterized protein</fullName>
    </submittedName>
</protein>
<accession>A0A2A6RPR5</accession>
<dbReference type="AlphaFoldDB" id="A0A2A6RPR5"/>
<dbReference type="EMBL" id="NQWI01000001">
    <property type="protein sequence ID" value="PDW05052.1"/>
    <property type="molecule type" value="Genomic_DNA"/>
</dbReference>
<dbReference type="RefSeq" id="WP_097642072.1">
    <property type="nucleotide sequence ID" value="NZ_NQWI01000001.1"/>
</dbReference>
<gene>
    <name evidence="1" type="ORF">CJ255_00225</name>
</gene>
<sequence length="238" mass="25388">MRMAVVPSWVWLTQHWRRVLIIGSILISLVLMMLIAVPPAHADSPFNDVTQPRPQGGGTGSITSAELPALPPSFAELPPPLLGPAYRPAATGALAPLQQQTPDTNPNNPLAWMSLSLNPGKWLLDSVLGATTGIIYSLASVFEVLGRFGSGQIVELNGQINSTSDTAFNLLFTTPEALTISWPGASGLGSPQAMHNVIRQAALSILVIVCTYRAVFVLTGNSFRSGLTDLLLNVERRT</sequence>
<keyword evidence="2" id="KW-1185">Reference proteome</keyword>
<organism evidence="1 2">
    <name type="scientific">Candidatus Viridilinea mediisalina</name>
    <dbReference type="NCBI Taxonomy" id="2024553"/>
    <lineage>
        <taxon>Bacteria</taxon>
        <taxon>Bacillati</taxon>
        <taxon>Chloroflexota</taxon>
        <taxon>Chloroflexia</taxon>
        <taxon>Chloroflexales</taxon>
        <taxon>Chloroflexineae</taxon>
        <taxon>Oscillochloridaceae</taxon>
        <taxon>Candidatus Viridilinea</taxon>
    </lineage>
</organism>
<proteinExistence type="predicted"/>